<evidence type="ECO:0000256" key="3">
    <source>
        <dbReference type="ARBA" id="ARBA00008895"/>
    </source>
</evidence>
<protein>
    <submittedName>
        <fullName evidence="13 14">Metallophosphoesterase 1-like</fullName>
    </submittedName>
</protein>
<dbReference type="Pfam" id="PF00149">
    <property type="entry name" value="Metallophos"/>
    <property type="match status" value="1"/>
</dbReference>
<keyword evidence="5" id="KW-0479">Metal-binding</keyword>
<dbReference type="AlphaFoldDB" id="A0A8B7XSS6"/>
<dbReference type="RefSeq" id="XP_022083918.1">
    <property type="nucleotide sequence ID" value="XM_022228226.1"/>
</dbReference>
<dbReference type="Gene3D" id="3.60.21.10">
    <property type="match status" value="1"/>
</dbReference>
<keyword evidence="9" id="KW-0464">Manganese</keyword>
<dbReference type="PANTHER" id="PTHR13315">
    <property type="entry name" value="METALLO PHOSPHOESTERASE RELATED"/>
    <property type="match status" value="1"/>
</dbReference>
<feature type="transmembrane region" description="Helical" evidence="10">
    <location>
        <begin position="353"/>
        <end position="372"/>
    </location>
</feature>
<reference evidence="13 14" key="1">
    <citation type="submission" date="2025-04" db="UniProtKB">
        <authorList>
            <consortium name="RefSeq"/>
        </authorList>
    </citation>
    <scope>IDENTIFICATION</scope>
</reference>
<dbReference type="CDD" id="cd08165">
    <property type="entry name" value="MPP_MPPE1"/>
    <property type="match status" value="1"/>
</dbReference>
<dbReference type="GeneID" id="110975620"/>
<dbReference type="GO" id="GO:0005793">
    <property type="term" value="C:endoplasmic reticulum-Golgi intermediate compartment"/>
    <property type="evidence" value="ECO:0007669"/>
    <property type="project" value="InterPro"/>
</dbReference>
<evidence type="ECO:0000256" key="9">
    <source>
        <dbReference type="ARBA" id="ARBA00023211"/>
    </source>
</evidence>
<evidence type="ECO:0000256" key="7">
    <source>
        <dbReference type="ARBA" id="ARBA00022989"/>
    </source>
</evidence>
<dbReference type="OrthoDB" id="9984693at2759"/>
<proteinExistence type="inferred from homology"/>
<organism evidence="12 13">
    <name type="scientific">Acanthaster planci</name>
    <name type="common">Crown-of-thorns starfish</name>
    <dbReference type="NCBI Taxonomy" id="133434"/>
    <lineage>
        <taxon>Eukaryota</taxon>
        <taxon>Metazoa</taxon>
        <taxon>Echinodermata</taxon>
        <taxon>Eleutherozoa</taxon>
        <taxon>Asterozoa</taxon>
        <taxon>Asteroidea</taxon>
        <taxon>Valvatacea</taxon>
        <taxon>Valvatida</taxon>
        <taxon>Acanthasteridae</taxon>
        <taxon>Acanthaster</taxon>
    </lineage>
</organism>
<evidence type="ECO:0000256" key="6">
    <source>
        <dbReference type="ARBA" id="ARBA00022801"/>
    </source>
</evidence>
<dbReference type="Proteomes" id="UP000694845">
    <property type="component" value="Unplaced"/>
</dbReference>
<keyword evidence="7 10" id="KW-1133">Transmembrane helix</keyword>
<accession>A0A8B7XSS6</accession>
<comment type="subcellular location">
    <subcellularLocation>
        <location evidence="2">Membrane</location>
        <topology evidence="2">Multi-pass membrane protein</topology>
    </subcellularLocation>
</comment>
<evidence type="ECO:0000256" key="4">
    <source>
        <dbReference type="ARBA" id="ARBA00022692"/>
    </source>
</evidence>
<evidence type="ECO:0000313" key="12">
    <source>
        <dbReference type="Proteomes" id="UP000694845"/>
    </source>
</evidence>
<evidence type="ECO:0000313" key="13">
    <source>
        <dbReference type="RefSeq" id="XP_022083918.1"/>
    </source>
</evidence>
<dbReference type="GO" id="GO:0046872">
    <property type="term" value="F:metal ion binding"/>
    <property type="evidence" value="ECO:0007669"/>
    <property type="project" value="UniProtKB-KW"/>
</dbReference>
<evidence type="ECO:0000256" key="1">
    <source>
        <dbReference type="ARBA" id="ARBA00001936"/>
    </source>
</evidence>
<keyword evidence="6" id="KW-0378">Hydrolase</keyword>
<dbReference type="GO" id="GO:0006506">
    <property type="term" value="P:GPI anchor biosynthetic process"/>
    <property type="evidence" value="ECO:0007669"/>
    <property type="project" value="InterPro"/>
</dbReference>
<evidence type="ECO:0000313" key="14">
    <source>
        <dbReference type="RefSeq" id="XP_022083919.1"/>
    </source>
</evidence>
<evidence type="ECO:0000259" key="11">
    <source>
        <dbReference type="Pfam" id="PF00149"/>
    </source>
</evidence>
<evidence type="ECO:0000256" key="2">
    <source>
        <dbReference type="ARBA" id="ARBA00004141"/>
    </source>
</evidence>
<dbReference type="OMA" id="LHCMKYP"/>
<dbReference type="GO" id="GO:0008081">
    <property type="term" value="F:phosphoric diester hydrolase activity"/>
    <property type="evidence" value="ECO:0007669"/>
    <property type="project" value="InterPro"/>
</dbReference>
<dbReference type="SUPFAM" id="SSF56300">
    <property type="entry name" value="Metallo-dependent phosphatases"/>
    <property type="match status" value="1"/>
</dbReference>
<dbReference type="RefSeq" id="XP_022083919.1">
    <property type="nucleotide sequence ID" value="XM_022228227.1"/>
</dbReference>
<comment type="similarity">
    <text evidence="3">Belongs to the metallophosphoesterase superfamily. MPPE1 family.</text>
</comment>
<dbReference type="InterPro" id="IPR039541">
    <property type="entry name" value="MPP_MPPE1"/>
</dbReference>
<evidence type="ECO:0000256" key="10">
    <source>
        <dbReference type="SAM" id="Phobius"/>
    </source>
</evidence>
<feature type="domain" description="Calcineurin-like phosphoesterase" evidence="11">
    <location>
        <begin position="54"/>
        <end position="301"/>
    </location>
</feature>
<keyword evidence="4 10" id="KW-0812">Transmembrane</keyword>
<gene>
    <name evidence="13 14" type="primary">LOC110975620</name>
</gene>
<name>A0A8B7XSS6_ACAPL</name>
<evidence type="ECO:0000256" key="5">
    <source>
        <dbReference type="ARBA" id="ARBA00022723"/>
    </source>
</evidence>
<keyword evidence="12" id="KW-1185">Reference proteome</keyword>
<dbReference type="PANTHER" id="PTHR13315:SF0">
    <property type="entry name" value="METALLOPHOSPHOESTERASE 1"/>
    <property type="match status" value="1"/>
</dbReference>
<dbReference type="InterPro" id="IPR033308">
    <property type="entry name" value="PGAP5/Cdc1/Ted1"/>
</dbReference>
<dbReference type="CTD" id="65258"/>
<dbReference type="InterPro" id="IPR004843">
    <property type="entry name" value="Calcineurin-like_PHP"/>
</dbReference>
<dbReference type="KEGG" id="aplc:110975620"/>
<sequence length="385" mass="44336">MILLGRHLLRLLLAAFALLIFCEFFIYYFIALPCSWPKLPPGDGTGEGKMAPLRAMFLADTHLLGSRQGHWFDKLRREWQMQRAFQTAMTLSSPEAVFILGDLTDEGKWASDQEFRETVDRFNKMFRVSENVQFHVVVGNHDIGFHEWVTKSKLDRFQETFDIPPVKILTIKGNVFVLVNSMAMHGDGCFMCSPAMDKLRSASEKLNCTRHGSPTGKVDESKKTKERCQKYKKLPNVKPILLQHFPLYRPTEAKCTGPDAPTLTQQQEKNKERYDVISKTASQQLLSWIQPRMILSGHAHHGCYVMHPGGVPELSVPSFSWRNRNNPSLIMATISKDHFEYSKCFIPQETSVITIYVFFTMLILIWFVVSILQNWGRNFKKNRQV</sequence>
<keyword evidence="8 10" id="KW-0472">Membrane</keyword>
<dbReference type="GO" id="GO:0016020">
    <property type="term" value="C:membrane"/>
    <property type="evidence" value="ECO:0007669"/>
    <property type="project" value="UniProtKB-SubCell"/>
</dbReference>
<feature type="transmembrane region" description="Helical" evidence="10">
    <location>
        <begin position="12"/>
        <end position="30"/>
    </location>
</feature>
<dbReference type="InterPro" id="IPR029052">
    <property type="entry name" value="Metallo-depent_PP-like"/>
</dbReference>
<dbReference type="GO" id="GO:0006888">
    <property type="term" value="P:endoplasmic reticulum to Golgi vesicle-mediated transport"/>
    <property type="evidence" value="ECO:0007669"/>
    <property type="project" value="InterPro"/>
</dbReference>
<comment type="cofactor">
    <cofactor evidence="1">
        <name>Mn(2+)</name>
        <dbReference type="ChEBI" id="CHEBI:29035"/>
    </cofactor>
</comment>
<evidence type="ECO:0000256" key="8">
    <source>
        <dbReference type="ARBA" id="ARBA00023136"/>
    </source>
</evidence>